<proteinExistence type="predicted"/>
<protein>
    <submittedName>
        <fullName evidence="3">DUF2778 domain-containing protein</fullName>
    </submittedName>
</protein>
<comment type="caution">
    <text evidence="3">The sequence shown here is derived from an EMBL/GenBank/DDBJ whole genome shotgun (WGS) entry which is preliminary data.</text>
</comment>
<dbReference type="Proteomes" id="UP000291088">
    <property type="component" value="Unassembled WGS sequence"/>
</dbReference>
<dbReference type="InterPro" id="IPR021225">
    <property type="entry name" value="Tlde1_dom"/>
</dbReference>
<dbReference type="OrthoDB" id="9816088at2"/>
<feature type="compositionally biased region" description="Basic residues" evidence="1">
    <location>
        <begin position="1"/>
        <end position="11"/>
    </location>
</feature>
<evidence type="ECO:0000313" key="3">
    <source>
        <dbReference type="EMBL" id="RYC10277.1"/>
    </source>
</evidence>
<dbReference type="Pfam" id="PF10908">
    <property type="entry name" value="Tlde1_dom"/>
    <property type="match status" value="1"/>
</dbReference>
<evidence type="ECO:0000256" key="1">
    <source>
        <dbReference type="SAM" id="MobiDB-lite"/>
    </source>
</evidence>
<feature type="region of interest" description="Disordered" evidence="1">
    <location>
        <begin position="237"/>
        <end position="293"/>
    </location>
</feature>
<dbReference type="AlphaFoldDB" id="A0A4V1RPR5"/>
<sequence length="444" mass="47213">MSSSSKLRRHQNSAPRSRGPSRKSLVVAGLLSAGAVTALWTSAVIATVHTMGGSDDTGYRHGTRASLALMLHDPALTVTAPSKTSRPPAPPAAIEAAKMRIAAAVARTDDAEFAVLPDAMSLASVDKSDRLDWSRAGVSPDEQVLAVLKKALARAEGERVAKLALAAELEKEQAVLAKAQMTASAAATNDELTTGSVPAATGTATALAYAAPTSVRETVDSALVEDAFGEVLAGGAEMDEGLPEDGPLPVTRPRVAAPAAKAEVEQDSNPTDKPAKSPLLSYAKPSTSIIEEDDDRPSIFGRKAQAPGRGSRIAVYDISAGVVHMPNGERLEAHSGRGSYRDNPKYVHVKNRGSTPPNVYSLRMRESRFHGIEAIRMTPVGDAKMYGRDGFLTHTYLLRVRGDSSGCVVFNDYNRFLKAFKRGEVKTLIVVPRMADLNRYMAML</sequence>
<dbReference type="EMBL" id="SDVB01000253">
    <property type="protein sequence ID" value="RYC10277.1"/>
    <property type="molecule type" value="Genomic_DNA"/>
</dbReference>
<organism evidence="3 4">
    <name type="scientific">Ciceribacter ferrooxidans</name>
    <dbReference type="NCBI Taxonomy" id="2509717"/>
    <lineage>
        <taxon>Bacteria</taxon>
        <taxon>Pseudomonadati</taxon>
        <taxon>Pseudomonadota</taxon>
        <taxon>Alphaproteobacteria</taxon>
        <taxon>Hyphomicrobiales</taxon>
        <taxon>Rhizobiaceae</taxon>
        <taxon>Ciceribacter</taxon>
    </lineage>
</organism>
<accession>A0A4V1RPR5</accession>
<name>A0A4V1RPR5_9HYPH</name>
<feature type="compositionally biased region" description="Low complexity" evidence="1">
    <location>
        <begin position="252"/>
        <end position="261"/>
    </location>
</feature>
<feature type="domain" description="Tlde1" evidence="2">
    <location>
        <begin position="330"/>
        <end position="434"/>
    </location>
</feature>
<gene>
    <name evidence="3" type="ORF">EUU22_19655</name>
</gene>
<evidence type="ECO:0000313" key="4">
    <source>
        <dbReference type="Proteomes" id="UP000291088"/>
    </source>
</evidence>
<keyword evidence="4" id="KW-1185">Reference proteome</keyword>
<reference evidence="3 4" key="1">
    <citation type="submission" date="2019-01" db="EMBL/GenBank/DDBJ databases">
        <authorList>
            <person name="Deng T."/>
        </authorList>
    </citation>
    <scope>NUCLEOTIDE SEQUENCE [LARGE SCALE GENOMIC DNA]</scope>
    <source>
        <strain evidence="3 4">F8825</strain>
    </source>
</reference>
<feature type="region of interest" description="Disordered" evidence="1">
    <location>
        <begin position="1"/>
        <end position="22"/>
    </location>
</feature>
<evidence type="ECO:0000259" key="2">
    <source>
        <dbReference type="Pfam" id="PF10908"/>
    </source>
</evidence>